<dbReference type="AlphaFoldDB" id="A0A4V1M4S3"/>
<dbReference type="Pfam" id="PF00385">
    <property type="entry name" value="Chromo"/>
    <property type="match status" value="1"/>
</dbReference>
<dbReference type="GO" id="GO:0015074">
    <property type="term" value="P:DNA integration"/>
    <property type="evidence" value="ECO:0007669"/>
    <property type="project" value="InterPro"/>
</dbReference>
<dbReference type="InterPro" id="IPR016197">
    <property type="entry name" value="Chromo-like_dom_sf"/>
</dbReference>
<dbReference type="Proteomes" id="UP000289152">
    <property type="component" value="Unassembled WGS sequence"/>
</dbReference>
<dbReference type="InterPro" id="IPR000953">
    <property type="entry name" value="Chromo/chromo_shadow_dom"/>
</dbReference>
<evidence type="ECO:0000259" key="4">
    <source>
        <dbReference type="PROSITE" id="PS50994"/>
    </source>
</evidence>
<keyword evidence="1" id="KW-0694">RNA-binding</keyword>
<dbReference type="PROSITE" id="PS50013">
    <property type="entry name" value="CHROMO_2"/>
    <property type="match status" value="1"/>
</dbReference>
<dbReference type="SUPFAM" id="SSF54160">
    <property type="entry name" value="Chromo domain-like"/>
    <property type="match status" value="1"/>
</dbReference>
<dbReference type="VEuPathDB" id="FungiDB:TREMEDRAFT_26078"/>
<dbReference type="SMART" id="SM00298">
    <property type="entry name" value="CHROMO"/>
    <property type="match status" value="1"/>
</dbReference>
<evidence type="ECO:0008006" key="7">
    <source>
        <dbReference type="Google" id="ProtNLM"/>
    </source>
</evidence>
<dbReference type="GO" id="GO:0006338">
    <property type="term" value="P:chromatin remodeling"/>
    <property type="evidence" value="ECO:0007669"/>
    <property type="project" value="UniProtKB-ARBA"/>
</dbReference>
<evidence type="ECO:0000313" key="6">
    <source>
        <dbReference type="Proteomes" id="UP000289152"/>
    </source>
</evidence>
<accession>A0A4V1M4S3</accession>
<feature type="region of interest" description="Disordered" evidence="2">
    <location>
        <begin position="340"/>
        <end position="362"/>
    </location>
</feature>
<reference evidence="5 6" key="1">
    <citation type="submission" date="2016-06" db="EMBL/GenBank/DDBJ databases">
        <title>Evolution of pathogenesis and genome organization in the Tremellales.</title>
        <authorList>
            <person name="Cuomo C."/>
            <person name="Litvintseva A."/>
            <person name="Heitman J."/>
            <person name="Chen Y."/>
            <person name="Sun S."/>
            <person name="Springer D."/>
            <person name="Dromer F."/>
            <person name="Young S."/>
            <person name="Zeng Q."/>
            <person name="Chapman S."/>
            <person name="Gujja S."/>
            <person name="Saif S."/>
            <person name="Birren B."/>
        </authorList>
    </citation>
    <scope>NUCLEOTIDE SEQUENCE [LARGE SCALE GENOMIC DNA]</scope>
    <source>
        <strain evidence="5 6">ATCC 28783</strain>
    </source>
</reference>
<dbReference type="STRING" id="5217.A0A4V1M4S3"/>
<dbReference type="PROSITE" id="PS50994">
    <property type="entry name" value="INTEGRASE"/>
    <property type="match status" value="1"/>
</dbReference>
<dbReference type="InterPro" id="IPR023780">
    <property type="entry name" value="Chromo_domain"/>
</dbReference>
<gene>
    <name evidence="5" type="ORF">M231_01272</name>
</gene>
<evidence type="ECO:0000313" key="5">
    <source>
        <dbReference type="EMBL" id="RXK41367.1"/>
    </source>
</evidence>
<dbReference type="GO" id="GO:0005634">
    <property type="term" value="C:nucleus"/>
    <property type="evidence" value="ECO:0007669"/>
    <property type="project" value="UniProtKB-ARBA"/>
</dbReference>
<dbReference type="InterPro" id="IPR050951">
    <property type="entry name" value="Retrovirus_Pol_polyprotein"/>
</dbReference>
<dbReference type="InParanoid" id="A0A4V1M4S3"/>
<evidence type="ECO:0000259" key="3">
    <source>
        <dbReference type="PROSITE" id="PS50013"/>
    </source>
</evidence>
<dbReference type="PANTHER" id="PTHR37984">
    <property type="entry name" value="PROTEIN CBG26694"/>
    <property type="match status" value="1"/>
</dbReference>
<dbReference type="Pfam" id="PF24626">
    <property type="entry name" value="SH3_Tf2-1"/>
    <property type="match status" value="1"/>
</dbReference>
<dbReference type="CDD" id="cd00024">
    <property type="entry name" value="CD_CSD"/>
    <property type="match status" value="1"/>
</dbReference>
<sequence length="362" mass="41835">MVFVDRFTKQAHFIPFKEEGFDSPQLATIFRQQIMRLHGIPQDIVSDCGPIFNSQFWKAFVSTTRLGITPNFSTAFHPQSDGQTERVNQVLEHYLRTFCDYDQANWSSLLDLAEFSYNNSVHATTKHTPFEALYGYHPQDPSSPPLPLINSVPAVSDHLNKLHLLRQDLINNIKKAQATYSKFYDLKNKDITQNQEPIFKVGDMVFLNRKNIQTLRPSLKLDYRMPGPFKIIKATSSPLAFKLDLPPSMNIHPVFHVNLLEPVRPGHPDQPQDPPPQIQVEGQEEYIVSKILDSRISNDGGYDYLVQWQDFSEAHNSWEPWEEVYETSAYKAFRRQHLKDETHHFPPASAHRKTPSRHITTK</sequence>
<evidence type="ECO:0000256" key="2">
    <source>
        <dbReference type="SAM" id="MobiDB-lite"/>
    </source>
</evidence>
<dbReference type="SUPFAM" id="SSF53098">
    <property type="entry name" value="Ribonuclease H-like"/>
    <property type="match status" value="1"/>
</dbReference>
<protein>
    <recommendedName>
        <fullName evidence="7">Integrase catalytic domain-containing protein</fullName>
    </recommendedName>
</protein>
<dbReference type="InterPro" id="IPR012337">
    <property type="entry name" value="RNaseH-like_sf"/>
</dbReference>
<comment type="caution">
    <text evidence="5">The sequence shown here is derived from an EMBL/GenBank/DDBJ whole genome shotgun (WGS) entry which is preliminary data.</text>
</comment>
<dbReference type="Gene3D" id="2.40.50.40">
    <property type="match status" value="1"/>
</dbReference>
<dbReference type="GO" id="GO:0003723">
    <property type="term" value="F:RNA binding"/>
    <property type="evidence" value="ECO:0007669"/>
    <property type="project" value="UniProtKB-KW"/>
</dbReference>
<dbReference type="PANTHER" id="PTHR37984:SF15">
    <property type="entry name" value="INTEGRASE CATALYTIC DOMAIN-CONTAINING PROTEIN"/>
    <property type="match status" value="1"/>
</dbReference>
<organism evidence="5 6">
    <name type="scientific">Tremella mesenterica</name>
    <name type="common">Jelly fungus</name>
    <dbReference type="NCBI Taxonomy" id="5217"/>
    <lineage>
        <taxon>Eukaryota</taxon>
        <taxon>Fungi</taxon>
        <taxon>Dikarya</taxon>
        <taxon>Basidiomycota</taxon>
        <taxon>Agaricomycotina</taxon>
        <taxon>Tremellomycetes</taxon>
        <taxon>Tremellales</taxon>
        <taxon>Tremellaceae</taxon>
        <taxon>Tremella</taxon>
    </lineage>
</organism>
<evidence type="ECO:0000256" key="1">
    <source>
        <dbReference type="ARBA" id="ARBA00022884"/>
    </source>
</evidence>
<dbReference type="Gene3D" id="3.30.420.10">
    <property type="entry name" value="Ribonuclease H-like superfamily/Ribonuclease H"/>
    <property type="match status" value="1"/>
</dbReference>
<dbReference type="InterPro" id="IPR036397">
    <property type="entry name" value="RNaseH_sf"/>
</dbReference>
<feature type="domain" description="Chromo" evidence="3">
    <location>
        <begin position="286"/>
        <end position="345"/>
    </location>
</feature>
<dbReference type="OrthoDB" id="3341476at2759"/>
<dbReference type="EMBL" id="SDIL01000009">
    <property type="protein sequence ID" value="RXK41367.1"/>
    <property type="molecule type" value="Genomic_DNA"/>
</dbReference>
<feature type="compositionally biased region" description="Basic residues" evidence="2">
    <location>
        <begin position="350"/>
        <end position="362"/>
    </location>
</feature>
<proteinExistence type="predicted"/>
<dbReference type="InterPro" id="IPR001584">
    <property type="entry name" value="Integrase_cat-core"/>
</dbReference>
<dbReference type="InterPro" id="IPR056924">
    <property type="entry name" value="SH3_Tf2-1"/>
</dbReference>
<feature type="domain" description="Integrase catalytic" evidence="4">
    <location>
        <begin position="1"/>
        <end position="137"/>
    </location>
</feature>
<name>A0A4V1M4S3_TREME</name>
<keyword evidence="6" id="KW-1185">Reference proteome</keyword>